<dbReference type="Gene3D" id="1.25.40.10">
    <property type="entry name" value="Tetratricopeptide repeat domain"/>
    <property type="match status" value="4"/>
</dbReference>
<dbReference type="Pfam" id="PF01535">
    <property type="entry name" value="PPR"/>
    <property type="match status" value="6"/>
</dbReference>
<evidence type="ECO:0000313" key="4">
    <source>
        <dbReference type="EMBL" id="KAK7355461.1"/>
    </source>
</evidence>
<keyword evidence="1" id="KW-0677">Repeat</keyword>
<evidence type="ECO:0000256" key="2">
    <source>
        <dbReference type="ARBA" id="ARBA00061659"/>
    </source>
</evidence>
<feature type="repeat" description="PPR" evidence="3">
    <location>
        <begin position="566"/>
        <end position="601"/>
    </location>
</feature>
<gene>
    <name evidence="4" type="ORF">VNO80_14717</name>
</gene>
<dbReference type="Pfam" id="PF20431">
    <property type="entry name" value="E_motif"/>
    <property type="match status" value="1"/>
</dbReference>
<name>A0AAN9R1M8_PHACN</name>
<comment type="caution">
    <text evidence="4">The sequence shown here is derived from an EMBL/GenBank/DDBJ whole genome shotgun (WGS) entry which is preliminary data.</text>
</comment>
<dbReference type="Proteomes" id="UP001374584">
    <property type="component" value="Unassembled WGS sequence"/>
</dbReference>
<dbReference type="GO" id="GO:0003723">
    <property type="term" value="F:RNA binding"/>
    <property type="evidence" value="ECO:0007669"/>
    <property type="project" value="InterPro"/>
</dbReference>
<dbReference type="PROSITE" id="PS51375">
    <property type="entry name" value="PPR"/>
    <property type="match status" value="4"/>
</dbReference>
<organism evidence="4 5">
    <name type="scientific">Phaseolus coccineus</name>
    <name type="common">Scarlet runner bean</name>
    <name type="synonym">Phaseolus multiflorus</name>
    <dbReference type="NCBI Taxonomy" id="3886"/>
    <lineage>
        <taxon>Eukaryota</taxon>
        <taxon>Viridiplantae</taxon>
        <taxon>Streptophyta</taxon>
        <taxon>Embryophyta</taxon>
        <taxon>Tracheophyta</taxon>
        <taxon>Spermatophyta</taxon>
        <taxon>Magnoliopsida</taxon>
        <taxon>eudicotyledons</taxon>
        <taxon>Gunneridae</taxon>
        <taxon>Pentapetalae</taxon>
        <taxon>rosids</taxon>
        <taxon>fabids</taxon>
        <taxon>Fabales</taxon>
        <taxon>Fabaceae</taxon>
        <taxon>Papilionoideae</taxon>
        <taxon>50 kb inversion clade</taxon>
        <taxon>NPAAA clade</taxon>
        <taxon>indigoferoid/millettioid clade</taxon>
        <taxon>Phaseoleae</taxon>
        <taxon>Phaseolus</taxon>
    </lineage>
</organism>
<dbReference type="PANTHER" id="PTHR47926">
    <property type="entry name" value="PENTATRICOPEPTIDE REPEAT-CONTAINING PROTEIN"/>
    <property type="match status" value="1"/>
</dbReference>
<dbReference type="InterPro" id="IPR011990">
    <property type="entry name" value="TPR-like_helical_dom_sf"/>
</dbReference>
<dbReference type="InterPro" id="IPR046848">
    <property type="entry name" value="E_motif"/>
</dbReference>
<proteinExistence type="inferred from homology"/>
<evidence type="ECO:0000313" key="5">
    <source>
        <dbReference type="Proteomes" id="UP001374584"/>
    </source>
</evidence>
<evidence type="ECO:0008006" key="6">
    <source>
        <dbReference type="Google" id="ProtNLM"/>
    </source>
</evidence>
<dbReference type="FunFam" id="1.25.40.10:FF:000073">
    <property type="entry name" value="Pentatricopeptide repeat-containing protein chloroplastic"/>
    <property type="match status" value="1"/>
</dbReference>
<reference evidence="4 5" key="1">
    <citation type="submission" date="2024-01" db="EMBL/GenBank/DDBJ databases">
        <title>The genomes of 5 underutilized Papilionoideae crops provide insights into root nodulation and disease resistanc.</title>
        <authorList>
            <person name="Jiang F."/>
        </authorList>
    </citation>
    <scope>NUCLEOTIDE SEQUENCE [LARGE SCALE GENOMIC DNA]</scope>
    <source>
        <strain evidence="4">JINMINGXINNONG_FW02</strain>
        <tissue evidence="4">Leaves</tissue>
    </source>
</reference>
<dbReference type="FunFam" id="1.25.40.10:FF:000031">
    <property type="entry name" value="Pentatricopeptide repeat-containing protein mitochondrial"/>
    <property type="match status" value="2"/>
</dbReference>
<dbReference type="InterPro" id="IPR002885">
    <property type="entry name" value="PPR_rpt"/>
</dbReference>
<feature type="repeat" description="PPR" evidence="3">
    <location>
        <begin position="364"/>
        <end position="398"/>
    </location>
</feature>
<feature type="repeat" description="PPR" evidence="3">
    <location>
        <begin position="262"/>
        <end position="297"/>
    </location>
</feature>
<accession>A0AAN9R1M8</accession>
<dbReference type="EMBL" id="JAYMYR010000006">
    <property type="protein sequence ID" value="KAK7355461.1"/>
    <property type="molecule type" value="Genomic_DNA"/>
</dbReference>
<evidence type="ECO:0000256" key="3">
    <source>
        <dbReference type="PROSITE-ProRule" id="PRU00708"/>
    </source>
</evidence>
<evidence type="ECO:0000256" key="1">
    <source>
        <dbReference type="ARBA" id="ARBA00022737"/>
    </source>
</evidence>
<feature type="repeat" description="PPR" evidence="3">
    <location>
        <begin position="465"/>
        <end position="499"/>
    </location>
</feature>
<dbReference type="InterPro" id="IPR046960">
    <property type="entry name" value="PPR_At4g14850-like_plant"/>
</dbReference>
<protein>
    <recommendedName>
        <fullName evidence="6">Pentatricopeptide repeat-containing protein At3g01580</fullName>
    </recommendedName>
</protein>
<dbReference type="NCBIfam" id="TIGR00756">
    <property type="entry name" value="PPR"/>
    <property type="match status" value="5"/>
</dbReference>
<dbReference type="AlphaFoldDB" id="A0AAN9R1M8"/>
<sequence>MNNVTIIRFNLSQFTLQKLRNSTQCPLTQLHQIRSQIATEIPLQICLFFNLSTIRKSPNLVFKRDSQKLGDKNTIRRSLRLSGYKSHQSLYMKRRDLLVKVLETCCGKISVTQLHAQCLKVGLAHDSFVVTKLNVLYARYVSLFHAHRLFEETSCKTAYLWNALLRSYLMEGRWVETLSLFYQMNANAAASEEKPDNYTLSIALKSCVGLRKLEQGKMIHGFLKKGKIDNDMFVGSALIELYSKCGQMNDAVKVFSEYSKPDVVLWTSIITGYEQNGSPELALAFFSRMVVLEKVSPDPVTLVSAASACAQLSDFNIGRSVHGFVKRRGFDTKLCLANSMLNIYGKVGSIKSAVNLFREMPNKDIISWSSMIACYADNGAETNALDLFNEMIDKGIEPNRVSVVSALRACASSSNLEEGTHIHKLAINYGFELDIIVSTALIDMYMKCFSPEIAIDLFNRMPNKDVVSWAVLFSGYSEIGMAHMSLGIFCNMLASGTRPDAIALVKILTVSSELGILQQAVCLHALITKSGFENNEFIAVSLIELYAKCSSIDNANKFFKGLTYKDVVTWSSMISAYGFHGQGEEALKLFYQMTNHSDVQPNEVTFVSILSACSHAGLIEDGIKMFHVMVNEYQLIPNSEHYGIMVDLLGRMGELDRALDLINDMPMQAGPHVWGALLGACRIHENIKMGEFAAQNLFPLDPNHAGYYILLSNIYCVDKNWHDAAKVRTLIKENRLKKIVGQSMVEIKNKVYSFIAGDRFCGESDQIYEMLRKLDAKMREEGYDPPILSQEIQF</sequence>
<dbReference type="GO" id="GO:0009451">
    <property type="term" value="P:RNA modification"/>
    <property type="evidence" value="ECO:0007669"/>
    <property type="project" value="InterPro"/>
</dbReference>
<dbReference type="Pfam" id="PF13041">
    <property type="entry name" value="PPR_2"/>
    <property type="match status" value="2"/>
</dbReference>
<dbReference type="FunFam" id="1.25.40.10:FF:000280">
    <property type="entry name" value="Pentatricopeptide repeat-containing protein"/>
    <property type="match status" value="1"/>
</dbReference>
<keyword evidence="5" id="KW-1185">Reference proteome</keyword>
<comment type="similarity">
    <text evidence="2">Belongs to the PPR family. PCMP-E subfamily.</text>
</comment>
<dbReference type="FunFam" id="1.25.40.10:FF:000285">
    <property type="entry name" value="Pentatricopeptide repeat-containing protein, chloroplastic"/>
    <property type="match status" value="1"/>
</dbReference>
<dbReference type="PANTHER" id="PTHR47926:SF431">
    <property type="entry name" value="PENTATRICOPEPTIDE REPEAT-CONTAINING PROTEIN-RELATED"/>
    <property type="match status" value="1"/>
</dbReference>